<gene>
    <name evidence="1" type="ORF">DM484_20060</name>
</gene>
<name>A0A2W4R449_9GAMM</name>
<evidence type="ECO:0000313" key="1">
    <source>
        <dbReference type="EMBL" id="PZN74908.1"/>
    </source>
</evidence>
<accession>A0A2W4R449</accession>
<comment type="caution">
    <text evidence="1">The sequence shown here is derived from an EMBL/GenBank/DDBJ whole genome shotgun (WGS) entry which is preliminary data.</text>
</comment>
<dbReference type="EMBL" id="QJPH01000408">
    <property type="protein sequence ID" value="PZN74908.1"/>
    <property type="molecule type" value="Genomic_DNA"/>
</dbReference>
<proteinExistence type="predicted"/>
<protein>
    <submittedName>
        <fullName evidence="1">Uncharacterized protein</fullName>
    </submittedName>
</protein>
<reference evidence="1 2" key="1">
    <citation type="journal article" date="2018" name="Aquat. Microb. Ecol.">
        <title>Gammaproteobacterial methanotrophs dominate.</title>
        <authorList>
            <person name="Rissanen A.J."/>
            <person name="Saarenheimo J."/>
            <person name="Tiirola M."/>
            <person name="Peura S."/>
            <person name="Aalto S.L."/>
            <person name="Karvinen A."/>
            <person name="Nykanen H."/>
        </authorList>
    </citation>
    <scope>NUCLEOTIDE SEQUENCE [LARGE SCALE GENOMIC DNA]</scope>
    <source>
        <strain evidence="1">AMbin10</strain>
    </source>
</reference>
<sequence length="203" mass="23716">MLQQQIPHQSIEFAVFLEAREIEPVWDLEVVYQAIATERIGALRRRSSEWLQPRLVLEKQIPQMDQNRCQLLERELAAAPLFLSAEDRQHIERLSNIARQRREELVERQRQAKVTAWQAPLLSLWDIGTLDLHTTEQLLRTLRSPPCELLQQERDAVEPILVSLTARLDQLSVDEIIGRIDRLPIWRQRELLAILSARLSDNA</sequence>
<dbReference type="AlphaFoldDB" id="A0A2W4R449"/>
<organism evidence="1 2">
    <name type="scientific">Candidatus Methylumidiphilus alinenensis</name>
    <dbReference type="NCBI Taxonomy" id="2202197"/>
    <lineage>
        <taxon>Bacteria</taxon>
        <taxon>Pseudomonadati</taxon>
        <taxon>Pseudomonadota</taxon>
        <taxon>Gammaproteobacteria</taxon>
        <taxon>Methylococcales</taxon>
        <taxon>Candidatus Methylumidiphilus</taxon>
    </lineage>
</organism>
<dbReference type="Proteomes" id="UP000249396">
    <property type="component" value="Unassembled WGS sequence"/>
</dbReference>
<evidence type="ECO:0000313" key="2">
    <source>
        <dbReference type="Proteomes" id="UP000249396"/>
    </source>
</evidence>